<evidence type="ECO:0000313" key="2">
    <source>
        <dbReference type="EMBL" id="KAJ1520359.1"/>
    </source>
</evidence>
<name>A0AAV7X367_9NEOP</name>
<evidence type="ECO:0000256" key="1">
    <source>
        <dbReference type="SAM" id="MobiDB-lite"/>
    </source>
</evidence>
<comment type="caution">
    <text evidence="2">The sequence shown here is derived from an EMBL/GenBank/DDBJ whole genome shotgun (WGS) entry which is preliminary data.</text>
</comment>
<dbReference type="PANTHER" id="PTHR46579">
    <property type="entry name" value="F5/8 TYPE C DOMAIN-CONTAINING PROTEIN-RELATED"/>
    <property type="match status" value="1"/>
</dbReference>
<feature type="compositionally biased region" description="Low complexity" evidence="1">
    <location>
        <begin position="186"/>
        <end position="210"/>
    </location>
</feature>
<evidence type="ECO:0000313" key="3">
    <source>
        <dbReference type="Proteomes" id="UP001075354"/>
    </source>
</evidence>
<dbReference type="EMBL" id="JAPTSV010000014">
    <property type="protein sequence ID" value="KAJ1520359.1"/>
    <property type="molecule type" value="Genomic_DNA"/>
</dbReference>
<feature type="region of interest" description="Disordered" evidence="1">
    <location>
        <begin position="171"/>
        <end position="224"/>
    </location>
</feature>
<feature type="region of interest" description="Disordered" evidence="1">
    <location>
        <begin position="101"/>
        <end position="153"/>
    </location>
</feature>
<dbReference type="PANTHER" id="PTHR46579:SF1">
    <property type="entry name" value="F5_8 TYPE C DOMAIN-CONTAINING PROTEIN"/>
    <property type="match status" value="1"/>
</dbReference>
<protein>
    <submittedName>
        <fullName evidence="2">Uncharacterized protein</fullName>
    </submittedName>
</protein>
<sequence>MPGLLTNHHVLANIMPKQMFCARIHVHHIPFPTFQNANSIESCTSEDSDAEESEACHNIPECNLQSFDANINSCNINSSCNAGTDLESSNSHECFNQDLQTESNPVTHQAAIPGDKQDPPYTSRQSSGSVSSSEYGGDGSISSTDTFGVRSKERSVASSGQVYFAMDEEHDEGPVSIPSGSPPSPGSESSEPSDPRSPSSSDHSSESSNDTSDDTSDDGDDAFSLNPPRMFDVLQFHDDCTKKEAMSLILSHAMRHILDYIGVINLFSSMKTMLGRRYFPCTKRKLWRDLNKKSAGLVKRALCGNYGAQKSKDGTDSIHLLFVRIDELHPRLRQSFVLLAAVHIGVHEPNCQMFYKWFVKDANYLSTHGLVWEPDGVLEVKSKFVPTLCIVDAKERCRILNQSQFNGHHSCPFCTHFGVSIPDGPCRFPLPGTEVLTGREGGLFMVPECEPRSEESMRRQLLEANATGEVVQGMKPGLAPVFHLQGFKLCDSCSPDDLYPIYLGVAKFHTSLLISHFNLNEARQLIVTNRMKAVRLPRNISRQKMELSQRAKWKGSQWRTWLLYLAVPCLQNLQGFENIYVAHLELLSHSIYLLSRDITTEEDLETADRYLRGYVELFQHYYGPENMRFNVHMLLHMPEAVARWGNLWSQSRGEERILTEGERRILLDRHGLEIQEVTEFKELSMPHRMTCHPFDGNDDFKCDNSTVYTYSDMFGTIKSFVSYTVRGRDEVGMFVDILDTGDCVGSAHHIIHQDDGESVPSFINVSFVRSVAIKVPVGINVYLTPLANHMEID</sequence>
<feature type="compositionally biased region" description="Low complexity" evidence="1">
    <location>
        <begin position="123"/>
        <end position="135"/>
    </location>
</feature>
<proteinExistence type="predicted"/>
<dbReference type="Proteomes" id="UP001075354">
    <property type="component" value="Chromosome 14"/>
</dbReference>
<accession>A0AAV7X367</accession>
<gene>
    <name evidence="2" type="ORF">ONE63_003494</name>
</gene>
<organism evidence="2 3">
    <name type="scientific">Megalurothrips usitatus</name>
    <name type="common">bean blossom thrips</name>
    <dbReference type="NCBI Taxonomy" id="439358"/>
    <lineage>
        <taxon>Eukaryota</taxon>
        <taxon>Metazoa</taxon>
        <taxon>Ecdysozoa</taxon>
        <taxon>Arthropoda</taxon>
        <taxon>Hexapoda</taxon>
        <taxon>Insecta</taxon>
        <taxon>Pterygota</taxon>
        <taxon>Neoptera</taxon>
        <taxon>Paraneoptera</taxon>
        <taxon>Thysanoptera</taxon>
        <taxon>Terebrantia</taxon>
        <taxon>Thripoidea</taxon>
        <taxon>Thripidae</taxon>
        <taxon>Megalurothrips</taxon>
    </lineage>
</organism>
<keyword evidence="3" id="KW-1185">Reference proteome</keyword>
<dbReference type="AlphaFoldDB" id="A0AAV7X367"/>
<feature type="compositionally biased region" description="Acidic residues" evidence="1">
    <location>
        <begin position="211"/>
        <end position="221"/>
    </location>
</feature>
<reference evidence="2" key="1">
    <citation type="submission" date="2022-12" db="EMBL/GenBank/DDBJ databases">
        <title>Chromosome-level genome assembly of the bean flower thrips Megalurothrips usitatus.</title>
        <authorList>
            <person name="Ma L."/>
            <person name="Liu Q."/>
            <person name="Li H."/>
            <person name="Cai W."/>
        </authorList>
    </citation>
    <scope>NUCLEOTIDE SEQUENCE</scope>
    <source>
        <strain evidence="2">Cailab_2022a</strain>
    </source>
</reference>